<evidence type="ECO:0000256" key="3">
    <source>
        <dbReference type="ARBA" id="ARBA00012759"/>
    </source>
</evidence>
<evidence type="ECO:0000256" key="6">
    <source>
        <dbReference type="ARBA" id="ARBA00022801"/>
    </source>
</evidence>
<feature type="region of interest" description="Disordered" evidence="11">
    <location>
        <begin position="1218"/>
        <end position="1261"/>
    </location>
</feature>
<dbReference type="InterPro" id="IPR038765">
    <property type="entry name" value="Papain-like_cys_pep_sf"/>
</dbReference>
<dbReference type="FunFam" id="3.90.70.10:FF:000241">
    <property type="entry name" value="Ubiquitin carboxyl-terminal hydrolase"/>
    <property type="match status" value="1"/>
</dbReference>
<evidence type="ECO:0000256" key="11">
    <source>
        <dbReference type="SAM" id="MobiDB-lite"/>
    </source>
</evidence>
<dbReference type="InterPro" id="IPR018200">
    <property type="entry name" value="USP_CS"/>
</dbReference>
<dbReference type="Gene3D" id="3.90.70.10">
    <property type="entry name" value="Cysteine proteinases"/>
    <property type="match status" value="1"/>
</dbReference>
<dbReference type="SUPFAM" id="SSF54001">
    <property type="entry name" value="Cysteine proteinases"/>
    <property type="match status" value="1"/>
</dbReference>
<dbReference type="PROSITE" id="PS50235">
    <property type="entry name" value="USP_3"/>
    <property type="match status" value="1"/>
</dbReference>
<dbReference type="GO" id="GO:0005634">
    <property type="term" value="C:nucleus"/>
    <property type="evidence" value="ECO:0007669"/>
    <property type="project" value="TreeGrafter"/>
</dbReference>
<comment type="similarity">
    <text evidence="2">Belongs to the peptidase C19 family.</text>
</comment>
<feature type="region of interest" description="Disordered" evidence="11">
    <location>
        <begin position="17"/>
        <end position="70"/>
    </location>
</feature>
<evidence type="ECO:0000256" key="2">
    <source>
        <dbReference type="ARBA" id="ARBA00009085"/>
    </source>
</evidence>
<evidence type="ECO:0000256" key="1">
    <source>
        <dbReference type="ARBA" id="ARBA00000707"/>
    </source>
</evidence>
<keyword evidence="7" id="KW-0788">Thiol protease</keyword>
<dbReference type="CDD" id="cd02659">
    <property type="entry name" value="peptidase_C19C"/>
    <property type="match status" value="1"/>
</dbReference>
<feature type="compositionally biased region" description="Basic and acidic residues" evidence="11">
    <location>
        <begin position="1218"/>
        <end position="1238"/>
    </location>
</feature>
<evidence type="ECO:0000259" key="12">
    <source>
        <dbReference type="PROSITE" id="PS50235"/>
    </source>
</evidence>
<dbReference type="InterPro" id="IPR001394">
    <property type="entry name" value="Peptidase_C19_UCH"/>
</dbReference>
<dbReference type="Pfam" id="PF00443">
    <property type="entry name" value="UCH"/>
    <property type="match status" value="1"/>
</dbReference>
<keyword evidence="4" id="KW-0645">Protease</keyword>
<evidence type="ECO:0000313" key="14">
    <source>
        <dbReference type="WBParaSite" id="MBELARI_LOCUS17608"/>
    </source>
</evidence>
<dbReference type="AlphaFoldDB" id="A0AAF3ETX1"/>
<dbReference type="InterPro" id="IPR028889">
    <property type="entry name" value="USP"/>
</dbReference>
<dbReference type="WBParaSite" id="MBELARI_LOCUS17608">
    <property type="protein sequence ID" value="MBELARI_LOCUS17608"/>
    <property type="gene ID" value="MBELARI_LOCUS17608"/>
</dbReference>
<keyword evidence="5" id="KW-0833">Ubl conjugation pathway</keyword>
<dbReference type="GO" id="GO:0016579">
    <property type="term" value="P:protein deubiquitination"/>
    <property type="evidence" value="ECO:0007669"/>
    <property type="project" value="InterPro"/>
</dbReference>
<name>A0AAF3ETX1_9BILA</name>
<sequence length="1261" mass="143028">MDEVTKTQENDEICRKRTYSTMTDGDESLTKGGLPGGDHTMAKACAPSTSGAPTADPPPYQETEMSNAPVQHSTELLPSYSDATRKTAAAENCDTDTQPLPAFPEPSSAASAPTLPQIVQSGPPMDENQHRYVGLVNQAMTCYLNSLIQTLYMTPEFRNAMYRWEYNGKDEDRSIPYQIQKLFLLLQTTDKDSLETKDLTNSFGWSSSEAYDQHDVQELCRLMFDALEHRWKATDHEKLIQELYRGSMEDFVKCLACKKENSRKDYFLDLPLAVREFGATRAFHSVEEALNAFVKTEVLDGNNQYFCENCNAKQDAHKGLRITQFPKLLTIQLKRFDFDYNTMHRIKLNDRMTFPDVLNLNPFVGDNKPNFDDEKDQTVRAGESLDQKAVEALIKEEGEYVYELFSVMVHAGSAAGGHYFAYIKNMDQQSWYCFNDSRVDFCSPEDIMRSFGTSTITWSSSNANAYMLMYRKISQKNEAFLTTENLPRHINDSTAKWKRQEDEREEMLRYQASLVKVTVRLNLPGLSDALDFNRVFQKEIPKVRTLGSLLDEAIEFFDTEAPKDTLSSHKKNLRLLKCTPMWNIQAEFIARNHLTQTLEPHIPIGGYNPQLRTELYFLLDIKRPTGSFYPLEFTQTSNFSQSPKTYQIVCVDVVKEQIFSTFLAGIDYKETTLQVKKKLGGIFGVKEHEFLHFRLWTEKRGYNSDMSFAAPQIGDTVSQHAISYLSDPAYLFIDGGIPGCDSNTPEVVEDRKKPMMESKMYAVLERKKHETRLFIELPTIDEIQKVQSLPMGSTSSGPSLETTQTIEMPLSVGTAATDDPMSAVPSGRASSTSSLDGDDAMAIDSLCNNTPQMSPNVSENGDGYHSGEEDVGHGGLNSLLMKSWTANPPTMHPDPYLTPPATETDTLAATVDESDSSSGTLVPWQLHRDQIIVENEGSKLRINVDKRITVAKLKAWIGEKIKMEPTQFVLLKHHEENDNGYECGASSEMSDSVEQAFKSVNKISILLRPPLKDNEKLIHVSLFSIEEVDREKWKPLFEIPASKETLVSTFIGDCRRYYQAQYGENLPSERLRIRCLDNSFRAIVCLLNDSTLEKRGQQWLSKVFLQLIPEDLVDAEGDSIFIRRFKPSSMELGPMEEIFVNPTAWPDPVHATKETIAKRSGIPTDQIELVEPGGWDKWPFVKSRLDLLEKSDWRPTLISGDNCVTSNHGKVLYYRDSKEEPKKLTPDERKQISIKDRTVSSTTPRRHERPLRINMNSVSEQ</sequence>
<dbReference type="EC" id="3.4.19.12" evidence="3"/>
<accession>A0AAF3ETX1</accession>
<dbReference type="InterPro" id="IPR045578">
    <property type="entry name" value="USP47_C"/>
</dbReference>
<protein>
    <recommendedName>
        <fullName evidence="8">Ubiquitin carboxyl-terminal hydrolase 47</fullName>
        <ecNumber evidence="3">3.4.19.12</ecNumber>
    </recommendedName>
    <alternativeName>
        <fullName evidence="9">Ubiquitin thioesterase 47</fullName>
    </alternativeName>
    <alternativeName>
        <fullName evidence="10">Ubiquitin-specific-processing protease 47</fullName>
    </alternativeName>
</protein>
<evidence type="ECO:0000256" key="5">
    <source>
        <dbReference type="ARBA" id="ARBA00022786"/>
    </source>
</evidence>
<proteinExistence type="inferred from homology"/>
<dbReference type="Proteomes" id="UP000887575">
    <property type="component" value="Unassembled WGS sequence"/>
</dbReference>
<keyword evidence="6" id="KW-0378">Hydrolase</keyword>
<organism evidence="13 14">
    <name type="scientific">Mesorhabditis belari</name>
    <dbReference type="NCBI Taxonomy" id="2138241"/>
    <lineage>
        <taxon>Eukaryota</taxon>
        <taxon>Metazoa</taxon>
        <taxon>Ecdysozoa</taxon>
        <taxon>Nematoda</taxon>
        <taxon>Chromadorea</taxon>
        <taxon>Rhabditida</taxon>
        <taxon>Rhabditina</taxon>
        <taxon>Rhabditomorpha</taxon>
        <taxon>Rhabditoidea</taxon>
        <taxon>Rhabditidae</taxon>
        <taxon>Mesorhabditinae</taxon>
        <taxon>Mesorhabditis</taxon>
    </lineage>
</organism>
<reference evidence="14" key="1">
    <citation type="submission" date="2024-02" db="UniProtKB">
        <authorList>
            <consortium name="WormBaseParasite"/>
        </authorList>
    </citation>
    <scope>IDENTIFICATION</scope>
</reference>
<dbReference type="GO" id="GO:0006508">
    <property type="term" value="P:proteolysis"/>
    <property type="evidence" value="ECO:0007669"/>
    <property type="project" value="UniProtKB-KW"/>
</dbReference>
<dbReference type="Pfam" id="PF19718">
    <property type="entry name" value="USP47_C"/>
    <property type="match status" value="1"/>
</dbReference>
<evidence type="ECO:0000256" key="10">
    <source>
        <dbReference type="ARBA" id="ARBA00032453"/>
    </source>
</evidence>
<dbReference type="PANTHER" id="PTHR24006:SF702">
    <property type="entry name" value="UBIQUITIN CARBOXYL-TERMINAL HYDROLASE 47"/>
    <property type="match status" value="1"/>
</dbReference>
<dbReference type="PANTHER" id="PTHR24006">
    <property type="entry name" value="UBIQUITIN CARBOXYL-TERMINAL HYDROLASE"/>
    <property type="match status" value="1"/>
</dbReference>
<dbReference type="GO" id="GO:0004843">
    <property type="term" value="F:cysteine-type deubiquitinase activity"/>
    <property type="evidence" value="ECO:0007669"/>
    <property type="project" value="UniProtKB-EC"/>
</dbReference>
<keyword evidence="13" id="KW-1185">Reference proteome</keyword>
<dbReference type="InterPro" id="IPR050164">
    <property type="entry name" value="Peptidase_C19"/>
</dbReference>
<dbReference type="PROSITE" id="PS00973">
    <property type="entry name" value="USP_2"/>
    <property type="match status" value="1"/>
</dbReference>
<feature type="region of interest" description="Disordered" evidence="11">
    <location>
        <begin position="816"/>
        <end position="835"/>
    </location>
</feature>
<evidence type="ECO:0000256" key="4">
    <source>
        <dbReference type="ARBA" id="ARBA00022670"/>
    </source>
</evidence>
<feature type="domain" description="USP" evidence="12">
    <location>
        <begin position="133"/>
        <end position="473"/>
    </location>
</feature>
<evidence type="ECO:0000256" key="7">
    <source>
        <dbReference type="ARBA" id="ARBA00022807"/>
    </source>
</evidence>
<evidence type="ECO:0000256" key="8">
    <source>
        <dbReference type="ARBA" id="ARBA00026136"/>
    </source>
</evidence>
<evidence type="ECO:0000256" key="9">
    <source>
        <dbReference type="ARBA" id="ARBA00029910"/>
    </source>
</evidence>
<dbReference type="GO" id="GO:0005829">
    <property type="term" value="C:cytosol"/>
    <property type="evidence" value="ECO:0007669"/>
    <property type="project" value="TreeGrafter"/>
</dbReference>
<comment type="catalytic activity">
    <reaction evidence="1">
        <text>Thiol-dependent hydrolysis of ester, thioester, amide, peptide and isopeptide bonds formed by the C-terminal Gly of ubiquitin (a 76-residue protein attached to proteins as an intracellular targeting signal).</text>
        <dbReference type="EC" id="3.4.19.12"/>
    </reaction>
</comment>
<evidence type="ECO:0000313" key="13">
    <source>
        <dbReference type="Proteomes" id="UP000887575"/>
    </source>
</evidence>
<dbReference type="PROSITE" id="PS00972">
    <property type="entry name" value="USP_1"/>
    <property type="match status" value="1"/>
</dbReference>